<keyword evidence="6 8" id="KW-0067">ATP-binding</keyword>
<feature type="active site" evidence="8">
    <location>
        <position position="223"/>
    </location>
</feature>
<comment type="catalytic activity">
    <reaction evidence="8">
        <text>L-glutamine + H2O = L-glutamate + NH4(+)</text>
        <dbReference type="Rhea" id="RHEA:15889"/>
        <dbReference type="ChEBI" id="CHEBI:15377"/>
        <dbReference type="ChEBI" id="CHEBI:28938"/>
        <dbReference type="ChEBI" id="CHEBI:29985"/>
        <dbReference type="ChEBI" id="CHEBI:58359"/>
        <dbReference type="EC" id="3.5.1.2"/>
    </reaction>
</comment>
<dbReference type="Proteomes" id="UP000315525">
    <property type="component" value="Unassembled WGS sequence"/>
</dbReference>
<gene>
    <name evidence="8 9" type="primary">purQ</name>
    <name evidence="9" type="ORF">E3J62_11990</name>
</gene>
<dbReference type="InterPro" id="IPR029062">
    <property type="entry name" value="Class_I_gatase-like"/>
</dbReference>
<evidence type="ECO:0000256" key="3">
    <source>
        <dbReference type="ARBA" id="ARBA00022741"/>
    </source>
</evidence>
<evidence type="ECO:0000256" key="6">
    <source>
        <dbReference type="ARBA" id="ARBA00022840"/>
    </source>
</evidence>
<dbReference type="EC" id="3.5.1.2" evidence="8"/>
<proteinExistence type="inferred from homology"/>
<dbReference type="Pfam" id="PF13507">
    <property type="entry name" value="GATase_5"/>
    <property type="match status" value="1"/>
</dbReference>
<dbReference type="HAMAP" id="MF_00421">
    <property type="entry name" value="PurQ"/>
    <property type="match status" value="1"/>
</dbReference>
<comment type="pathway">
    <text evidence="8">Purine metabolism; IMP biosynthesis via de novo pathway; 5-amino-1-(5-phospho-D-ribosyl)imidazole from N(2)-formyl-N(1)-(5-phospho-D-ribosyl)glycinamide: step 1/2.</text>
</comment>
<evidence type="ECO:0000256" key="2">
    <source>
        <dbReference type="ARBA" id="ARBA00022598"/>
    </source>
</evidence>
<dbReference type="EC" id="6.3.5.3" evidence="8"/>
<dbReference type="CDD" id="cd01740">
    <property type="entry name" value="GATase1_FGAR_AT"/>
    <property type="match status" value="1"/>
</dbReference>
<comment type="function">
    <text evidence="8">Part of the phosphoribosylformylglycinamidine synthase complex involved in the purines biosynthetic pathway. Catalyzes the ATP-dependent conversion of formylglycinamide ribonucleotide (FGAR) and glutamine to yield formylglycinamidine ribonucleotide (FGAM) and glutamate. The FGAM synthase complex is composed of three subunits. PurQ produces an ammonia molecule by converting glutamine to glutamate. PurL transfers the ammonia molecule to FGAR to form FGAM in an ATP-dependent manner. PurS interacts with PurQ and PurL and is thought to assist in the transfer of the ammonia molecule from PurQ to PurL.</text>
</comment>
<dbReference type="GO" id="GO:0005524">
    <property type="term" value="F:ATP binding"/>
    <property type="evidence" value="ECO:0007669"/>
    <property type="project" value="UniProtKB-KW"/>
</dbReference>
<comment type="subunit">
    <text evidence="8">Part of the FGAM synthase complex composed of 1 PurL, 1 PurQ and 2 PurS subunits.</text>
</comment>
<dbReference type="PROSITE" id="PS51273">
    <property type="entry name" value="GATASE_TYPE_1"/>
    <property type="match status" value="1"/>
</dbReference>
<dbReference type="NCBIfam" id="TIGR01737">
    <property type="entry name" value="FGAM_synth_I"/>
    <property type="match status" value="1"/>
</dbReference>
<dbReference type="PANTHER" id="PTHR10099">
    <property type="entry name" value="PHOSPHORIBOSYLFORMYLGLYCINAMIDINE SYNTHASE"/>
    <property type="match status" value="1"/>
</dbReference>
<keyword evidence="5 8" id="KW-0378">Hydrolase</keyword>
<keyword evidence="2 8" id="KW-0436">Ligase</keyword>
<comment type="catalytic activity">
    <reaction evidence="8">
        <text>N(2)-formyl-N(1)-(5-phospho-beta-D-ribosyl)glycinamide + L-glutamine + ATP + H2O = 2-formamido-N(1)-(5-O-phospho-beta-D-ribosyl)acetamidine + L-glutamate + ADP + phosphate + H(+)</text>
        <dbReference type="Rhea" id="RHEA:17129"/>
        <dbReference type="ChEBI" id="CHEBI:15377"/>
        <dbReference type="ChEBI" id="CHEBI:15378"/>
        <dbReference type="ChEBI" id="CHEBI:29985"/>
        <dbReference type="ChEBI" id="CHEBI:30616"/>
        <dbReference type="ChEBI" id="CHEBI:43474"/>
        <dbReference type="ChEBI" id="CHEBI:58359"/>
        <dbReference type="ChEBI" id="CHEBI:147286"/>
        <dbReference type="ChEBI" id="CHEBI:147287"/>
        <dbReference type="ChEBI" id="CHEBI:456216"/>
        <dbReference type="EC" id="6.3.5.3"/>
    </reaction>
</comment>
<sequence length="263" mass="29019">MGKARVLILRTAGTNCDYETRYAFDSVGASTSLEHVNRLISGKVSLNDFEILVIPGGFTYGDDIAAGKILANELKYKLRAEIEQFARDGKLAIGICNGFQVLVKAGLLPAFDGKVEQSVTLVFNDSNKFEDRWVYLKTNDESRCIYTEGIEPIVYMPVAHAEGKFVSKDSETLSKLEKSGQVVFTYVDEHGEPTGYPGNPNGSVKGIAGICDPTGRIFGMMPHPERHMHPTQHPRWAREGLKEEGDGMAIFKNAVDFVARNLI</sequence>
<name>A0A523UN47_UNCT6</name>
<dbReference type="InterPro" id="IPR010075">
    <property type="entry name" value="PRibForGlyAmidine_synth_PurQ"/>
</dbReference>
<evidence type="ECO:0000256" key="1">
    <source>
        <dbReference type="ARBA" id="ARBA00022490"/>
    </source>
</evidence>
<keyword evidence="4 8" id="KW-0658">Purine biosynthesis</keyword>
<feature type="active site" evidence="8">
    <location>
        <position position="225"/>
    </location>
</feature>
<dbReference type="PIRSF" id="PIRSF001586">
    <property type="entry name" value="FGAM_synth_I"/>
    <property type="match status" value="1"/>
</dbReference>
<dbReference type="EMBL" id="SOJN01000143">
    <property type="protein sequence ID" value="TET43928.1"/>
    <property type="molecule type" value="Genomic_DNA"/>
</dbReference>
<dbReference type="SMART" id="SM01211">
    <property type="entry name" value="GATase_5"/>
    <property type="match status" value="1"/>
</dbReference>
<dbReference type="GO" id="GO:0004642">
    <property type="term" value="F:phosphoribosylformylglycinamidine synthase activity"/>
    <property type="evidence" value="ECO:0007669"/>
    <property type="project" value="UniProtKB-UniRule"/>
</dbReference>
<evidence type="ECO:0000313" key="10">
    <source>
        <dbReference type="Proteomes" id="UP000315525"/>
    </source>
</evidence>
<dbReference type="SUPFAM" id="SSF52317">
    <property type="entry name" value="Class I glutamine amidotransferase-like"/>
    <property type="match status" value="1"/>
</dbReference>
<protein>
    <recommendedName>
        <fullName evidence="8">Phosphoribosylformylglycinamidine synthase subunit PurQ</fullName>
        <shortName evidence="8">FGAM synthase</shortName>
        <ecNumber evidence="8">6.3.5.3</ecNumber>
    </recommendedName>
    <alternativeName>
        <fullName evidence="8">Formylglycinamide ribonucleotide amidotransferase subunit I</fullName>
        <shortName evidence="8">FGAR amidotransferase I</shortName>
        <shortName evidence="8">FGAR-AT I</shortName>
    </alternativeName>
    <alternativeName>
        <fullName evidence="8">Glutaminase PurQ</fullName>
        <ecNumber evidence="8">3.5.1.2</ecNumber>
    </alternativeName>
    <alternativeName>
        <fullName evidence="8">Phosphoribosylformylglycinamidine synthase subunit I</fullName>
    </alternativeName>
</protein>
<dbReference type="UniPathway" id="UPA00074">
    <property type="reaction ID" value="UER00128"/>
</dbReference>
<evidence type="ECO:0000256" key="4">
    <source>
        <dbReference type="ARBA" id="ARBA00022755"/>
    </source>
</evidence>
<accession>A0A523UN47</accession>
<dbReference type="PANTHER" id="PTHR10099:SF1">
    <property type="entry name" value="PHOSPHORIBOSYLFORMYLGLYCINAMIDINE SYNTHASE"/>
    <property type="match status" value="1"/>
</dbReference>
<dbReference type="GO" id="GO:0006189">
    <property type="term" value="P:'de novo' IMP biosynthetic process"/>
    <property type="evidence" value="ECO:0007669"/>
    <property type="project" value="UniProtKB-UniRule"/>
</dbReference>
<evidence type="ECO:0000256" key="8">
    <source>
        <dbReference type="HAMAP-Rule" id="MF_00421"/>
    </source>
</evidence>
<comment type="subcellular location">
    <subcellularLocation>
        <location evidence="8">Cytoplasm</location>
    </subcellularLocation>
</comment>
<evidence type="ECO:0000256" key="7">
    <source>
        <dbReference type="ARBA" id="ARBA00022962"/>
    </source>
</evidence>
<keyword evidence="1 8" id="KW-0963">Cytoplasm</keyword>
<dbReference type="GO" id="GO:0004359">
    <property type="term" value="F:glutaminase activity"/>
    <property type="evidence" value="ECO:0007669"/>
    <property type="project" value="UniProtKB-EC"/>
</dbReference>
<evidence type="ECO:0000313" key="9">
    <source>
        <dbReference type="EMBL" id="TET43928.1"/>
    </source>
</evidence>
<dbReference type="Gene3D" id="3.40.50.880">
    <property type="match status" value="1"/>
</dbReference>
<keyword evidence="3 8" id="KW-0547">Nucleotide-binding</keyword>
<dbReference type="AlphaFoldDB" id="A0A523UN47"/>
<reference evidence="9 10" key="1">
    <citation type="submission" date="2019-03" db="EMBL/GenBank/DDBJ databases">
        <title>Metabolic potential of uncultured bacteria and archaea associated with petroleum seepage in deep-sea sediments.</title>
        <authorList>
            <person name="Dong X."/>
            <person name="Hubert C."/>
        </authorList>
    </citation>
    <scope>NUCLEOTIDE SEQUENCE [LARGE SCALE GENOMIC DNA]</scope>
    <source>
        <strain evidence="9">E44_bin18</strain>
    </source>
</reference>
<evidence type="ECO:0000256" key="5">
    <source>
        <dbReference type="ARBA" id="ARBA00022801"/>
    </source>
</evidence>
<comment type="caution">
    <text evidence="9">The sequence shown here is derived from an EMBL/GenBank/DDBJ whole genome shotgun (WGS) entry which is preliminary data.</text>
</comment>
<organism evidence="9 10">
    <name type="scientific">candidate division TA06 bacterium</name>
    <dbReference type="NCBI Taxonomy" id="2250710"/>
    <lineage>
        <taxon>Bacteria</taxon>
        <taxon>Bacteria division TA06</taxon>
    </lineage>
</organism>
<keyword evidence="7 8" id="KW-0315">Glutamine amidotransferase</keyword>
<dbReference type="GO" id="GO:0005737">
    <property type="term" value="C:cytoplasm"/>
    <property type="evidence" value="ECO:0007669"/>
    <property type="project" value="UniProtKB-SubCell"/>
</dbReference>
<feature type="active site" description="Nucleophile" evidence="8">
    <location>
        <position position="96"/>
    </location>
</feature>